<organism evidence="8 9">
    <name type="scientific">Diatrype stigma</name>
    <dbReference type="NCBI Taxonomy" id="117547"/>
    <lineage>
        <taxon>Eukaryota</taxon>
        <taxon>Fungi</taxon>
        <taxon>Dikarya</taxon>
        <taxon>Ascomycota</taxon>
        <taxon>Pezizomycotina</taxon>
        <taxon>Sordariomycetes</taxon>
        <taxon>Xylariomycetidae</taxon>
        <taxon>Xylariales</taxon>
        <taxon>Diatrypaceae</taxon>
        <taxon>Diatrype</taxon>
    </lineage>
</organism>
<keyword evidence="4" id="KW-0808">Transferase</keyword>
<name>A0AAN9UVL3_9PEZI</name>
<dbReference type="GO" id="GO:0003723">
    <property type="term" value="F:RNA binding"/>
    <property type="evidence" value="ECO:0007669"/>
    <property type="project" value="UniProtKB-KW"/>
</dbReference>
<proteinExistence type="predicted"/>
<protein>
    <recommendedName>
        <fullName evidence="2">Mitochondrial transcription factor 1</fullName>
    </recommendedName>
</protein>
<dbReference type="GO" id="GO:0034245">
    <property type="term" value="C:mitochondrial DNA-directed RNA polymerase complex"/>
    <property type="evidence" value="ECO:0007669"/>
    <property type="project" value="TreeGrafter"/>
</dbReference>
<dbReference type="EMBL" id="JAKJXP020000021">
    <property type="protein sequence ID" value="KAK7754306.1"/>
    <property type="molecule type" value="Genomic_DNA"/>
</dbReference>
<keyword evidence="5" id="KW-0949">S-adenosyl-L-methionine</keyword>
<dbReference type="Proteomes" id="UP001320420">
    <property type="component" value="Unassembled WGS sequence"/>
</dbReference>
<evidence type="ECO:0000256" key="7">
    <source>
        <dbReference type="ARBA" id="ARBA00024915"/>
    </source>
</evidence>
<dbReference type="GO" id="GO:0008168">
    <property type="term" value="F:methyltransferase activity"/>
    <property type="evidence" value="ECO:0007669"/>
    <property type="project" value="UniProtKB-KW"/>
</dbReference>
<keyword evidence="9" id="KW-1185">Reference proteome</keyword>
<evidence type="ECO:0000256" key="1">
    <source>
        <dbReference type="ARBA" id="ARBA00004173"/>
    </source>
</evidence>
<dbReference type="Gene3D" id="1.10.8.100">
    <property type="entry name" value="Ribosomal RNA adenine dimethylase-like, domain 2"/>
    <property type="match status" value="1"/>
</dbReference>
<dbReference type="PANTHER" id="PTHR11727:SF17">
    <property type="entry name" value="DIMETHYLADENOSINE TRANSFERASE 1, MITOCHONDRIAL"/>
    <property type="match status" value="1"/>
</dbReference>
<comment type="subcellular location">
    <subcellularLocation>
        <location evidence="1">Mitochondrion</location>
    </subcellularLocation>
</comment>
<evidence type="ECO:0000256" key="5">
    <source>
        <dbReference type="ARBA" id="ARBA00022691"/>
    </source>
</evidence>
<evidence type="ECO:0000256" key="2">
    <source>
        <dbReference type="ARBA" id="ARBA00013836"/>
    </source>
</evidence>
<gene>
    <name evidence="8" type="ORF">SLS62_003599</name>
</gene>
<evidence type="ECO:0000313" key="8">
    <source>
        <dbReference type="EMBL" id="KAK7754306.1"/>
    </source>
</evidence>
<evidence type="ECO:0000256" key="6">
    <source>
        <dbReference type="ARBA" id="ARBA00022884"/>
    </source>
</evidence>
<dbReference type="InterPro" id="IPR023165">
    <property type="entry name" value="rRNA_Ade_diMease-like_C"/>
</dbReference>
<dbReference type="AlphaFoldDB" id="A0AAN9UVL3"/>
<reference evidence="8 9" key="1">
    <citation type="submission" date="2024-02" db="EMBL/GenBank/DDBJ databases">
        <title>De novo assembly and annotation of 12 fungi associated with fruit tree decline syndrome in Ontario, Canada.</title>
        <authorList>
            <person name="Sulman M."/>
            <person name="Ellouze W."/>
            <person name="Ilyukhin E."/>
        </authorList>
    </citation>
    <scope>NUCLEOTIDE SEQUENCE [LARGE SCALE GENOMIC DNA]</scope>
    <source>
        <strain evidence="8 9">M11/M66-122</strain>
    </source>
</reference>
<dbReference type="Gene3D" id="3.40.50.150">
    <property type="entry name" value="Vaccinia Virus protein VP39"/>
    <property type="match status" value="1"/>
</dbReference>
<dbReference type="GO" id="GO:0034246">
    <property type="term" value="F:mitochondrial transcription factor activity"/>
    <property type="evidence" value="ECO:0007669"/>
    <property type="project" value="TreeGrafter"/>
</dbReference>
<dbReference type="SUPFAM" id="SSF53335">
    <property type="entry name" value="S-adenosyl-L-methionine-dependent methyltransferases"/>
    <property type="match status" value="1"/>
</dbReference>
<dbReference type="GO" id="GO:0005759">
    <property type="term" value="C:mitochondrial matrix"/>
    <property type="evidence" value="ECO:0007669"/>
    <property type="project" value="TreeGrafter"/>
</dbReference>
<sequence length="532" mass="61446">MLDDILKYLGSDFKERHEGCDIIDIYPGAGVWSQKVHDLLNPRSHILMEPDEELYRPFLQPILDQPGSILVPKSGIVWRDLNSILTPEYLPHQVPVKDTFKPNQRNDTLLVIANIAFHPPKKYKSFNSLALLVFHQLINSIHTSSLFQKYGQVRMLVWSRQEDTAAFLPRNMQRRRRSAMEAELYCEWVREVCGRDGPESLWYIRDNATETYSSLLAAERMEEAGLVVPKGRESKTLREVQAARPTARKEMAKLGSVAPEFQRSFMDTLAALEQKHQTKLLPQDSDEYKTMKGYAWRLRGERKKWQTLHNLVSALDNLHAKHKDRRTSPAKLQQLEDEWHTAMHSQTSNFKQEFITYRDNLHFIRQYPPLLQWDQRPYEPLVAQADEFFPNVECALVDIQPRDVHPLLRQVGPDSNRAADTLELVMSGLLAQSTTPLGHALDIVWPGAADYIMPRWSSIADGKNNHGMPCREGVKRSTYGMITARMLNARQWEQLIELWMEWPFRPELHDLIARTTDTEDPYAVGVMGSAVE</sequence>
<dbReference type="InterPro" id="IPR001737">
    <property type="entry name" value="KsgA/Erm"/>
</dbReference>
<evidence type="ECO:0000313" key="9">
    <source>
        <dbReference type="Proteomes" id="UP001320420"/>
    </source>
</evidence>
<evidence type="ECO:0000256" key="3">
    <source>
        <dbReference type="ARBA" id="ARBA00022603"/>
    </source>
</evidence>
<comment type="function">
    <text evidence="7">Mitochondrial transcription factor that confers selective promoter recognition on the core subunit of the yeast mitochondrial RNA polymerase. Interacts with DNA in a non-specific manner.</text>
</comment>
<dbReference type="GO" id="GO:0006391">
    <property type="term" value="P:transcription initiation at mitochondrial promoter"/>
    <property type="evidence" value="ECO:0007669"/>
    <property type="project" value="TreeGrafter"/>
</dbReference>
<keyword evidence="6" id="KW-0694">RNA-binding</keyword>
<evidence type="ECO:0000256" key="4">
    <source>
        <dbReference type="ARBA" id="ARBA00022679"/>
    </source>
</evidence>
<dbReference type="GO" id="GO:0032259">
    <property type="term" value="P:methylation"/>
    <property type="evidence" value="ECO:0007669"/>
    <property type="project" value="UniProtKB-KW"/>
</dbReference>
<accession>A0AAN9UVL3</accession>
<keyword evidence="3" id="KW-0489">Methyltransferase</keyword>
<comment type="caution">
    <text evidence="8">The sequence shown here is derived from an EMBL/GenBank/DDBJ whole genome shotgun (WGS) entry which is preliminary data.</text>
</comment>
<dbReference type="InterPro" id="IPR029063">
    <property type="entry name" value="SAM-dependent_MTases_sf"/>
</dbReference>
<dbReference type="PANTHER" id="PTHR11727">
    <property type="entry name" value="DIMETHYLADENOSINE TRANSFERASE"/>
    <property type="match status" value="1"/>
</dbReference>